<dbReference type="AlphaFoldDB" id="A0AA36D0P0"/>
<comment type="subcellular location">
    <subcellularLocation>
        <location evidence="1">Membrane</location>
    </subcellularLocation>
</comment>
<sequence>MIILDERLKKTLEEHLKKHKKEVDTYEVPVSIYFMVGSFFEQYDIQVAHYIRCPLPKNKGPKDTNSLAIRHLETNFILSYANQILRMLPGGVDIVGILIISDEHTTFPPLKSLLLDSLQHIARLSTTATTYDLFEYITHMALIQIDELTGNDQSFLFEIGEKAGSCEPTKFQYEKLEWASIVSRVGGRISDHLPLKNDDLGKDLSEMMIPWAERLLECDFILMDGAVRKGVDDLNTDLVKNKKTSFEIALVVKSECDDHCETTLTPESASNWHDYVFDVEIRAAIPIKSKVDDAFIAIKKHIYRNFWARNVFLCDLMSGNQKKAVEDGQEHFVVSISAIAENGEVYQMPRPATTTLPYHSSILFSDWLFEADSIEDSQKKIKEMLDIDVSIEHVDDGWERSLESAELDQVRAPGVVPDHLPLITSIHEKASNRRFYIIIFVSIIMGIISWIMYKMMA</sequence>
<dbReference type="GO" id="GO:0012505">
    <property type="term" value="C:endomembrane system"/>
    <property type="evidence" value="ECO:0007669"/>
    <property type="project" value="TreeGrafter"/>
</dbReference>
<gene>
    <name evidence="7" type="ORF">MSPICULIGERA_LOCUS17111</name>
</gene>
<evidence type="ECO:0000313" key="7">
    <source>
        <dbReference type="EMBL" id="CAJ0578872.1"/>
    </source>
</evidence>
<dbReference type="GO" id="GO:0008104">
    <property type="term" value="P:intracellular protein localization"/>
    <property type="evidence" value="ECO:0007669"/>
    <property type="project" value="TreeGrafter"/>
</dbReference>
<dbReference type="Pfam" id="PF14778">
    <property type="entry name" value="ODR4-like"/>
    <property type="match status" value="1"/>
</dbReference>
<reference evidence="7" key="1">
    <citation type="submission" date="2023-06" db="EMBL/GenBank/DDBJ databases">
        <authorList>
            <person name="Delattre M."/>
        </authorList>
    </citation>
    <scope>NUCLEOTIDE SEQUENCE</scope>
    <source>
        <strain evidence="7">AF72</strain>
    </source>
</reference>
<organism evidence="7 8">
    <name type="scientific">Mesorhabditis spiculigera</name>
    <dbReference type="NCBI Taxonomy" id="96644"/>
    <lineage>
        <taxon>Eukaryota</taxon>
        <taxon>Metazoa</taxon>
        <taxon>Ecdysozoa</taxon>
        <taxon>Nematoda</taxon>
        <taxon>Chromadorea</taxon>
        <taxon>Rhabditida</taxon>
        <taxon>Rhabditina</taxon>
        <taxon>Rhabditomorpha</taxon>
        <taxon>Rhabditoidea</taxon>
        <taxon>Rhabditidae</taxon>
        <taxon>Mesorhabditinae</taxon>
        <taxon>Mesorhabditis</taxon>
    </lineage>
</organism>
<comment type="similarity">
    <text evidence="2">Belongs to the ODR-4 family.</text>
</comment>
<dbReference type="EMBL" id="CATQJA010002655">
    <property type="protein sequence ID" value="CAJ0578872.1"/>
    <property type="molecule type" value="Genomic_DNA"/>
</dbReference>
<keyword evidence="8" id="KW-1185">Reference proteome</keyword>
<feature type="non-terminal residue" evidence="7">
    <location>
        <position position="457"/>
    </location>
</feature>
<name>A0AA36D0P0_9BILA</name>
<evidence type="ECO:0000256" key="6">
    <source>
        <dbReference type="SAM" id="Phobius"/>
    </source>
</evidence>
<keyword evidence="3 6" id="KW-0812">Transmembrane</keyword>
<keyword evidence="4 6" id="KW-1133">Transmembrane helix</keyword>
<evidence type="ECO:0000256" key="5">
    <source>
        <dbReference type="ARBA" id="ARBA00023136"/>
    </source>
</evidence>
<evidence type="ECO:0000256" key="1">
    <source>
        <dbReference type="ARBA" id="ARBA00004370"/>
    </source>
</evidence>
<evidence type="ECO:0000256" key="4">
    <source>
        <dbReference type="ARBA" id="ARBA00022989"/>
    </source>
</evidence>
<evidence type="ECO:0000256" key="2">
    <source>
        <dbReference type="ARBA" id="ARBA00010131"/>
    </source>
</evidence>
<dbReference type="GO" id="GO:0016020">
    <property type="term" value="C:membrane"/>
    <property type="evidence" value="ECO:0007669"/>
    <property type="project" value="UniProtKB-SubCell"/>
</dbReference>
<protein>
    <submittedName>
        <fullName evidence="7">Uncharacterized protein</fullName>
    </submittedName>
</protein>
<proteinExistence type="inferred from homology"/>
<dbReference type="PANTHER" id="PTHR33966:SF1">
    <property type="entry name" value="PROTEIN ODR-4 HOMOLOG"/>
    <property type="match status" value="1"/>
</dbReference>
<evidence type="ECO:0000256" key="3">
    <source>
        <dbReference type="ARBA" id="ARBA00022692"/>
    </source>
</evidence>
<accession>A0AA36D0P0</accession>
<dbReference type="Proteomes" id="UP001177023">
    <property type="component" value="Unassembled WGS sequence"/>
</dbReference>
<dbReference type="InterPro" id="IPR029454">
    <property type="entry name" value="ODR-4-like"/>
</dbReference>
<comment type="caution">
    <text evidence="7">The sequence shown here is derived from an EMBL/GenBank/DDBJ whole genome shotgun (WGS) entry which is preliminary data.</text>
</comment>
<evidence type="ECO:0000313" key="8">
    <source>
        <dbReference type="Proteomes" id="UP001177023"/>
    </source>
</evidence>
<keyword evidence="5 6" id="KW-0472">Membrane</keyword>
<feature type="transmembrane region" description="Helical" evidence="6">
    <location>
        <begin position="435"/>
        <end position="453"/>
    </location>
</feature>
<dbReference type="PANTHER" id="PTHR33966">
    <property type="entry name" value="PROTEIN ODR-4 HOMOLOG"/>
    <property type="match status" value="1"/>
</dbReference>